<dbReference type="RefSeq" id="XP_064769826.1">
    <property type="nucleotide sequence ID" value="XM_064912090.1"/>
</dbReference>
<keyword evidence="1" id="KW-0812">Transmembrane</keyword>
<dbReference type="PANTHER" id="PTHR28254:SF1">
    <property type="entry name" value="CYTOCHROME B-C1 COMPLEX SUBUNIT 10, MITOCHONDRIAL"/>
    <property type="match status" value="1"/>
</dbReference>
<protein>
    <submittedName>
        <fullName evidence="2">Cytochrome b-c1 complex subunit 10</fullName>
    </submittedName>
</protein>
<evidence type="ECO:0000313" key="2">
    <source>
        <dbReference type="EMBL" id="KAK7206793.1"/>
    </source>
</evidence>
<feature type="transmembrane region" description="Helical" evidence="1">
    <location>
        <begin position="24"/>
        <end position="43"/>
    </location>
</feature>
<dbReference type="GeneID" id="90037602"/>
<dbReference type="PANTHER" id="PTHR28254">
    <property type="entry name" value="CYTOCHROME B-C1 COMPLEX SUBUNIT 10"/>
    <property type="match status" value="1"/>
</dbReference>
<comment type="caution">
    <text evidence="2">The sequence shown here is derived from an EMBL/GenBank/DDBJ whole genome shotgun (WGS) entry which is preliminary data.</text>
</comment>
<dbReference type="EMBL" id="JBBJBU010000002">
    <property type="protein sequence ID" value="KAK7206793.1"/>
    <property type="molecule type" value="Genomic_DNA"/>
</dbReference>
<reference evidence="2 3" key="1">
    <citation type="submission" date="2024-03" db="EMBL/GenBank/DDBJ databases">
        <title>Genome-scale model development and genomic sequencing of the oleaginous clade Lipomyces.</title>
        <authorList>
            <consortium name="Lawrence Berkeley National Laboratory"/>
            <person name="Czajka J.J."/>
            <person name="Han Y."/>
            <person name="Kim J."/>
            <person name="Mondo S.J."/>
            <person name="Hofstad B.A."/>
            <person name="Robles A."/>
            <person name="Haridas S."/>
            <person name="Riley R."/>
            <person name="LaButti K."/>
            <person name="Pangilinan J."/>
            <person name="Andreopoulos W."/>
            <person name="Lipzen A."/>
            <person name="Yan J."/>
            <person name="Wang M."/>
            <person name="Ng V."/>
            <person name="Grigoriev I.V."/>
            <person name="Spatafora J.W."/>
            <person name="Magnuson J.K."/>
            <person name="Baker S.E."/>
            <person name="Pomraning K.R."/>
        </authorList>
    </citation>
    <scope>NUCLEOTIDE SEQUENCE [LARGE SCALE GENOMIC DNA]</scope>
    <source>
        <strain evidence="2 3">Phaff 52-87</strain>
    </source>
</reference>
<keyword evidence="1" id="KW-1133">Transmembrane helix</keyword>
<gene>
    <name evidence="2" type="ORF">BZA70DRAFT_275089</name>
</gene>
<dbReference type="InterPro" id="IPR019182">
    <property type="entry name" value="Cytochrome_b-c1_su10_fun"/>
</dbReference>
<sequence length="75" mass="8213">MAMRITLKPTPTILGFPPSTLIRWTPILGFWGAAAGAGALFLLEPIPRVRNDILSKIPVLGNYWVRPVDPADSPF</sequence>
<evidence type="ECO:0000313" key="3">
    <source>
        <dbReference type="Proteomes" id="UP001498771"/>
    </source>
</evidence>
<organism evidence="2 3">
    <name type="scientific">Myxozyma melibiosi</name>
    <dbReference type="NCBI Taxonomy" id="54550"/>
    <lineage>
        <taxon>Eukaryota</taxon>
        <taxon>Fungi</taxon>
        <taxon>Dikarya</taxon>
        <taxon>Ascomycota</taxon>
        <taxon>Saccharomycotina</taxon>
        <taxon>Lipomycetes</taxon>
        <taxon>Lipomycetales</taxon>
        <taxon>Lipomycetaceae</taxon>
        <taxon>Myxozyma</taxon>
    </lineage>
</organism>
<keyword evidence="3" id="KW-1185">Reference proteome</keyword>
<name>A0ABR1FCM4_9ASCO</name>
<dbReference type="Pfam" id="PF09796">
    <property type="entry name" value="QCR10"/>
    <property type="match status" value="1"/>
</dbReference>
<proteinExistence type="predicted"/>
<keyword evidence="1" id="KW-0472">Membrane</keyword>
<accession>A0ABR1FCM4</accession>
<dbReference type="Proteomes" id="UP001498771">
    <property type="component" value="Unassembled WGS sequence"/>
</dbReference>
<evidence type="ECO:0000256" key="1">
    <source>
        <dbReference type="SAM" id="Phobius"/>
    </source>
</evidence>